<dbReference type="STRING" id="1190417.SAMN05660690_0501"/>
<dbReference type="OrthoDB" id="5146374at2"/>
<name>A0A1G6IT32_9ACTN</name>
<evidence type="ECO:0000256" key="2">
    <source>
        <dbReference type="SAM" id="Phobius"/>
    </source>
</evidence>
<proteinExistence type="predicted"/>
<keyword evidence="4" id="KW-1185">Reference proteome</keyword>
<gene>
    <name evidence="3" type="ORF">SAMN05660690_0501</name>
</gene>
<reference evidence="4" key="1">
    <citation type="submission" date="2016-10" db="EMBL/GenBank/DDBJ databases">
        <authorList>
            <person name="Varghese N."/>
            <person name="Submissions S."/>
        </authorList>
    </citation>
    <scope>NUCLEOTIDE SEQUENCE [LARGE SCALE GENOMIC DNA]</scope>
    <source>
        <strain evidence="4">DSM 45421</strain>
    </source>
</reference>
<keyword evidence="2" id="KW-1133">Transmembrane helix</keyword>
<feature type="transmembrane region" description="Helical" evidence="2">
    <location>
        <begin position="56"/>
        <end position="75"/>
    </location>
</feature>
<dbReference type="RefSeq" id="WP_091362889.1">
    <property type="nucleotide sequence ID" value="NZ_FMZF01000001.1"/>
</dbReference>
<dbReference type="EMBL" id="FMZF01000001">
    <property type="protein sequence ID" value="SDC09195.1"/>
    <property type="molecule type" value="Genomic_DNA"/>
</dbReference>
<evidence type="ECO:0000313" key="4">
    <source>
        <dbReference type="Proteomes" id="UP000199416"/>
    </source>
</evidence>
<accession>A0A1G6IT32</accession>
<dbReference type="AlphaFoldDB" id="A0A1G6IT32"/>
<organism evidence="3 4">
    <name type="scientific">Geodermatophilus telluris</name>
    <dbReference type="NCBI Taxonomy" id="1190417"/>
    <lineage>
        <taxon>Bacteria</taxon>
        <taxon>Bacillati</taxon>
        <taxon>Actinomycetota</taxon>
        <taxon>Actinomycetes</taxon>
        <taxon>Geodermatophilales</taxon>
        <taxon>Geodermatophilaceae</taxon>
        <taxon>Geodermatophilus</taxon>
    </lineage>
</organism>
<dbReference type="Proteomes" id="UP000199416">
    <property type="component" value="Unassembled WGS sequence"/>
</dbReference>
<feature type="region of interest" description="Disordered" evidence="1">
    <location>
        <begin position="174"/>
        <end position="205"/>
    </location>
</feature>
<keyword evidence="2" id="KW-0812">Transmembrane</keyword>
<sequence length="267" mass="26825">MTATDERLSDAALVDDADLPDLPPSFLRTAREVAATSAGPATVVPFRAPARSRRRLAVGTVAAAGAAAALVLVPGGTAPRAVADYAYVPDRAAPAAQAALVAACTEALARTADGDGTSWAAEHPFDPAEQRPAVVDVRGPWGLTVLVGGGTVGDCLSGPDGVVGTARQELRSSLSSAPAAGVRTAGLGTTRTSGGGDRDGSTAYGRSAPDVAAVELVLPGREVVTATVADGWWAAWWPGATDDDRAVRVRVTDGAGLVTTSALADTY</sequence>
<protein>
    <submittedName>
        <fullName evidence="3">Uncharacterized protein</fullName>
    </submittedName>
</protein>
<evidence type="ECO:0000256" key="1">
    <source>
        <dbReference type="SAM" id="MobiDB-lite"/>
    </source>
</evidence>
<evidence type="ECO:0000313" key="3">
    <source>
        <dbReference type="EMBL" id="SDC09195.1"/>
    </source>
</evidence>
<keyword evidence="2" id="KW-0472">Membrane</keyword>